<evidence type="ECO:0000313" key="3">
    <source>
        <dbReference type="Proteomes" id="UP000054844"/>
    </source>
</evidence>
<dbReference type="GO" id="GO:0016791">
    <property type="term" value="F:phosphatase activity"/>
    <property type="evidence" value="ECO:0007669"/>
    <property type="project" value="TreeGrafter"/>
</dbReference>
<dbReference type="EMBL" id="LLWF02000001">
    <property type="protein sequence ID" value="ONH85151.1"/>
    <property type="molecule type" value="Genomic_DNA"/>
</dbReference>
<comment type="caution">
    <text evidence="2">The sequence shown here is derived from an EMBL/GenBank/DDBJ whole genome shotgun (WGS) entry which is preliminary data.</text>
</comment>
<dbReference type="STRING" id="207340.APZ41_000820"/>
<accession>A0A1S8D9Y9</accession>
<dbReference type="AlphaFoldDB" id="A0A1S8D9Y9"/>
<dbReference type="Gene3D" id="3.60.21.10">
    <property type="match status" value="1"/>
</dbReference>
<feature type="domain" description="Calcineurin-like phosphoesterase" evidence="1">
    <location>
        <begin position="32"/>
        <end position="110"/>
    </location>
</feature>
<dbReference type="Pfam" id="PF00149">
    <property type="entry name" value="Metallophos"/>
    <property type="match status" value="1"/>
</dbReference>
<sequence>MPGGGPDRRSGPAWHGAGGMTDIRSQFEGLRVIGDVHGDADAYAAAVEGARAERLFIIQLGDLTDGGSDSPEVLRRTFALLDARAGLFLLGNHDHKLRRALSGARLHIDANGLGNTLQQIEQAPDREALRQRIMAEVARAPAWLRIDQRVFVHGGFHPRMLHLPPPPEAGASRPEGLVPRALFGQVTSRMRPDGFPERLHDWVDRIPQGFTIYCGHEVRSSDGRPLTHIGAQGGAAVFMDTGAGKGGHLSWVDLPW</sequence>
<dbReference type="PANTHER" id="PTHR42850">
    <property type="entry name" value="METALLOPHOSPHOESTERASE"/>
    <property type="match status" value="1"/>
</dbReference>
<name>A0A1S8D9Y9_9PROT</name>
<dbReference type="GO" id="GO:0005737">
    <property type="term" value="C:cytoplasm"/>
    <property type="evidence" value="ECO:0007669"/>
    <property type="project" value="TreeGrafter"/>
</dbReference>
<dbReference type="Proteomes" id="UP000054844">
    <property type="component" value="Unassembled WGS sequence"/>
</dbReference>
<protein>
    <submittedName>
        <fullName evidence="2">Phosphatase</fullName>
    </submittedName>
</protein>
<evidence type="ECO:0000313" key="2">
    <source>
        <dbReference type="EMBL" id="ONH85151.1"/>
    </source>
</evidence>
<dbReference type="InterPro" id="IPR029052">
    <property type="entry name" value="Metallo-depent_PP-like"/>
</dbReference>
<keyword evidence="3" id="KW-1185">Reference proteome</keyword>
<reference evidence="2" key="1">
    <citation type="submission" date="2016-12" db="EMBL/GenBank/DDBJ databases">
        <title>Draft genome sequence of Roseomonas mucosa strain AU37, isolated from a peripheral intravenous catheter.</title>
        <authorList>
            <person name="Choudhury M.A."/>
            <person name="Sidjabat H.E."/>
            <person name="Wailan A.M."/>
            <person name="Zhang L."/>
            <person name="Marsh N.M."/>
            <person name="Rickard C.M."/>
            <person name="Davies M."/>
            <person name="Mcmillan D.J."/>
        </authorList>
    </citation>
    <scope>NUCLEOTIDE SEQUENCE [LARGE SCALE GENOMIC DNA]</scope>
    <source>
        <strain evidence="2">AU37</strain>
    </source>
</reference>
<dbReference type="SUPFAM" id="SSF56300">
    <property type="entry name" value="Metallo-dependent phosphatases"/>
    <property type="match status" value="1"/>
</dbReference>
<gene>
    <name evidence="2" type="ORF">APZ41_000820</name>
</gene>
<dbReference type="InterPro" id="IPR050126">
    <property type="entry name" value="Ap4A_hydrolase"/>
</dbReference>
<dbReference type="InterPro" id="IPR004843">
    <property type="entry name" value="Calcineurin-like_PHP"/>
</dbReference>
<organism evidence="2 3">
    <name type="scientific">Roseomonas mucosa</name>
    <dbReference type="NCBI Taxonomy" id="207340"/>
    <lineage>
        <taxon>Bacteria</taxon>
        <taxon>Pseudomonadati</taxon>
        <taxon>Pseudomonadota</taxon>
        <taxon>Alphaproteobacteria</taxon>
        <taxon>Acetobacterales</taxon>
        <taxon>Roseomonadaceae</taxon>
        <taxon>Roseomonas</taxon>
    </lineage>
</organism>
<evidence type="ECO:0000259" key="1">
    <source>
        <dbReference type="Pfam" id="PF00149"/>
    </source>
</evidence>
<proteinExistence type="predicted"/>